<sequence length="170" mass="19255">MPARRLTRKSRRSVVGLRVLTAIQDPAIWVRCRRRLVLTGMAESRSGSKRALRVEIECPQFALCFPIKDQLAKEQHRRQLWRGRPGPGLRNEIAALAPHSISCRAAEYSYYVILLFTWRRRACGRRCCTAFVTARALPLRVSRSKPRCEGGTNGTRLARYSSAETDVASA</sequence>
<proteinExistence type="predicted"/>
<organism evidence="1 2">
    <name type="scientific">Parathielavia appendiculata</name>
    <dbReference type="NCBI Taxonomy" id="2587402"/>
    <lineage>
        <taxon>Eukaryota</taxon>
        <taxon>Fungi</taxon>
        <taxon>Dikarya</taxon>
        <taxon>Ascomycota</taxon>
        <taxon>Pezizomycotina</taxon>
        <taxon>Sordariomycetes</taxon>
        <taxon>Sordariomycetidae</taxon>
        <taxon>Sordariales</taxon>
        <taxon>Chaetomiaceae</taxon>
        <taxon>Parathielavia</taxon>
    </lineage>
</organism>
<dbReference type="EMBL" id="MU853224">
    <property type="protein sequence ID" value="KAK4127876.1"/>
    <property type="molecule type" value="Genomic_DNA"/>
</dbReference>
<reference evidence="1" key="1">
    <citation type="journal article" date="2023" name="Mol. Phylogenet. Evol.">
        <title>Genome-scale phylogeny and comparative genomics of the fungal order Sordariales.</title>
        <authorList>
            <person name="Hensen N."/>
            <person name="Bonometti L."/>
            <person name="Westerberg I."/>
            <person name="Brannstrom I.O."/>
            <person name="Guillou S."/>
            <person name="Cros-Aarteil S."/>
            <person name="Calhoun S."/>
            <person name="Haridas S."/>
            <person name="Kuo A."/>
            <person name="Mondo S."/>
            <person name="Pangilinan J."/>
            <person name="Riley R."/>
            <person name="LaButti K."/>
            <person name="Andreopoulos B."/>
            <person name="Lipzen A."/>
            <person name="Chen C."/>
            <person name="Yan M."/>
            <person name="Daum C."/>
            <person name="Ng V."/>
            <person name="Clum A."/>
            <person name="Steindorff A."/>
            <person name="Ohm R.A."/>
            <person name="Martin F."/>
            <person name="Silar P."/>
            <person name="Natvig D.O."/>
            <person name="Lalanne C."/>
            <person name="Gautier V."/>
            <person name="Ament-Velasquez S.L."/>
            <person name="Kruys A."/>
            <person name="Hutchinson M.I."/>
            <person name="Powell A.J."/>
            <person name="Barry K."/>
            <person name="Miller A.N."/>
            <person name="Grigoriev I.V."/>
            <person name="Debuchy R."/>
            <person name="Gladieux P."/>
            <person name="Hiltunen Thoren M."/>
            <person name="Johannesson H."/>
        </authorList>
    </citation>
    <scope>NUCLEOTIDE SEQUENCE</scope>
    <source>
        <strain evidence="1">CBS 731.68</strain>
    </source>
</reference>
<comment type="caution">
    <text evidence="1">The sequence shown here is derived from an EMBL/GenBank/DDBJ whole genome shotgun (WGS) entry which is preliminary data.</text>
</comment>
<evidence type="ECO:0000313" key="1">
    <source>
        <dbReference type="EMBL" id="KAK4127876.1"/>
    </source>
</evidence>
<dbReference type="AlphaFoldDB" id="A0AAN6UA93"/>
<protein>
    <submittedName>
        <fullName evidence="1">Uncharacterized protein</fullName>
    </submittedName>
</protein>
<dbReference type="GeneID" id="87823099"/>
<evidence type="ECO:0000313" key="2">
    <source>
        <dbReference type="Proteomes" id="UP001302602"/>
    </source>
</evidence>
<dbReference type="Proteomes" id="UP001302602">
    <property type="component" value="Unassembled WGS sequence"/>
</dbReference>
<keyword evidence="2" id="KW-1185">Reference proteome</keyword>
<name>A0AAN6UA93_9PEZI</name>
<gene>
    <name evidence="1" type="ORF">N657DRAFT_233021</name>
</gene>
<dbReference type="RefSeq" id="XP_062651647.1">
    <property type="nucleotide sequence ID" value="XM_062786333.1"/>
</dbReference>
<accession>A0AAN6UA93</accession>
<reference evidence="1" key="2">
    <citation type="submission" date="2023-05" db="EMBL/GenBank/DDBJ databases">
        <authorList>
            <consortium name="Lawrence Berkeley National Laboratory"/>
            <person name="Steindorff A."/>
            <person name="Hensen N."/>
            <person name="Bonometti L."/>
            <person name="Westerberg I."/>
            <person name="Brannstrom I.O."/>
            <person name="Guillou S."/>
            <person name="Cros-Aarteil S."/>
            <person name="Calhoun S."/>
            <person name="Haridas S."/>
            <person name="Kuo A."/>
            <person name="Mondo S."/>
            <person name="Pangilinan J."/>
            <person name="Riley R."/>
            <person name="Labutti K."/>
            <person name="Andreopoulos B."/>
            <person name="Lipzen A."/>
            <person name="Chen C."/>
            <person name="Yanf M."/>
            <person name="Daum C."/>
            <person name="Ng V."/>
            <person name="Clum A."/>
            <person name="Ohm R."/>
            <person name="Martin F."/>
            <person name="Silar P."/>
            <person name="Natvig D."/>
            <person name="Lalanne C."/>
            <person name="Gautier V."/>
            <person name="Ament-Velasquez S.L."/>
            <person name="Kruys A."/>
            <person name="Hutchinson M.I."/>
            <person name="Powell A.J."/>
            <person name="Barry K."/>
            <person name="Miller A.N."/>
            <person name="Grigoriev I.V."/>
            <person name="Debuchy R."/>
            <person name="Gladieux P."/>
            <person name="Thoren M.H."/>
            <person name="Johannesson H."/>
        </authorList>
    </citation>
    <scope>NUCLEOTIDE SEQUENCE</scope>
    <source>
        <strain evidence="1">CBS 731.68</strain>
    </source>
</reference>